<evidence type="ECO:0000313" key="2">
    <source>
        <dbReference type="Proteomes" id="UP000030392"/>
    </source>
</evidence>
<protein>
    <submittedName>
        <fullName evidence="1">Uncharacterized protein</fullName>
    </submittedName>
</protein>
<reference evidence="2" key="1">
    <citation type="journal article" date="2014" name="Sci. Data">
        <title>Genomes of diverse isolates of the marine cyanobacterium Prochlorococcus.</title>
        <authorList>
            <person name="Biller S."/>
            <person name="Berube P."/>
            <person name="Thompson J."/>
            <person name="Kelly L."/>
            <person name="Roggensack S."/>
            <person name="Awad L."/>
            <person name="Roache-Johnson K."/>
            <person name="Ding H."/>
            <person name="Giovannoni S.J."/>
            <person name="Moore L.R."/>
            <person name="Chisholm S.W."/>
        </authorList>
    </citation>
    <scope>NUCLEOTIDE SEQUENCE [LARGE SCALE GENOMIC DNA]</scope>
    <source>
        <strain evidence="2">PAC1</strain>
    </source>
</reference>
<comment type="caution">
    <text evidence="1">The sequence shown here is derived from an EMBL/GenBank/DDBJ whole genome shotgun (WGS) entry which is preliminary data.</text>
</comment>
<gene>
    <name evidence="1" type="ORF">EV03_0993</name>
</gene>
<organism evidence="1 2">
    <name type="scientific">Prochlorococcus marinus str. PAC1</name>
    <dbReference type="NCBI Taxonomy" id="59924"/>
    <lineage>
        <taxon>Bacteria</taxon>
        <taxon>Bacillati</taxon>
        <taxon>Cyanobacteriota</taxon>
        <taxon>Cyanophyceae</taxon>
        <taxon>Synechococcales</taxon>
        <taxon>Prochlorococcaceae</taxon>
        <taxon>Prochlorococcus</taxon>
    </lineage>
</organism>
<dbReference type="AlphaFoldDB" id="A0A0A2C432"/>
<proteinExistence type="predicted"/>
<sequence length="38" mass="4644">MKIRLLVKRKKIQFYSKSFQNLGAEAFFMFFERSNLII</sequence>
<name>A0A0A2C432_PROMR</name>
<dbReference type="EMBL" id="JNAX01000010">
    <property type="protein sequence ID" value="KGG21053.1"/>
    <property type="molecule type" value="Genomic_DNA"/>
</dbReference>
<evidence type="ECO:0000313" key="1">
    <source>
        <dbReference type="EMBL" id="KGG21053.1"/>
    </source>
</evidence>
<accession>A0A0A2C432</accession>
<dbReference type="Proteomes" id="UP000030392">
    <property type="component" value="Unassembled WGS sequence"/>
</dbReference>